<feature type="non-terminal residue" evidence="1">
    <location>
        <position position="270"/>
    </location>
</feature>
<reference evidence="1" key="1">
    <citation type="submission" date="2018-05" db="EMBL/GenBank/DDBJ databases">
        <authorList>
            <person name="Lanie J.A."/>
            <person name="Ng W.-L."/>
            <person name="Kazmierczak K.M."/>
            <person name="Andrzejewski T.M."/>
            <person name="Davidsen T.M."/>
            <person name="Wayne K.J."/>
            <person name="Tettelin H."/>
            <person name="Glass J.I."/>
            <person name="Rusch D."/>
            <person name="Podicherti R."/>
            <person name="Tsui H.-C.T."/>
            <person name="Winkler M.E."/>
        </authorList>
    </citation>
    <scope>NUCLEOTIDE SEQUENCE</scope>
</reference>
<organism evidence="1">
    <name type="scientific">marine metagenome</name>
    <dbReference type="NCBI Taxonomy" id="408172"/>
    <lineage>
        <taxon>unclassified sequences</taxon>
        <taxon>metagenomes</taxon>
        <taxon>ecological metagenomes</taxon>
    </lineage>
</organism>
<protein>
    <recommendedName>
        <fullName evidence="2">LptD C-terminal domain-containing protein</fullName>
    </recommendedName>
</protein>
<evidence type="ECO:0008006" key="2">
    <source>
        <dbReference type="Google" id="ProtNLM"/>
    </source>
</evidence>
<dbReference type="EMBL" id="UINC01168062">
    <property type="protein sequence ID" value="SVD70895.1"/>
    <property type="molecule type" value="Genomic_DNA"/>
</dbReference>
<sequence length="270" mass="31758">VDYRENDRLPDYPYRRDRKGWHAFLMRDGLRGFGKWVTMGMYGLEETAGGGEASALYARYEYGYRSPFFGKIALNADVKWVEDSIRDDVYIWQDYTDEKILSPFPQYTGKNIERWDLNSQWLPPPPDPLDMRNSFVSTVFVESRYTQILGLNVINNLQWLRNARSEDEFDDGSMQEDDVVSLFTMVNKTDYTIRIGDFSLRPMFKHLLLRRHSDLLDRETGKGSMESFSIWSPILRTQMTLTAKSDLQVALQGFPFWKYRRSDRVNDLES</sequence>
<evidence type="ECO:0000313" key="1">
    <source>
        <dbReference type="EMBL" id="SVD70895.1"/>
    </source>
</evidence>
<dbReference type="AlphaFoldDB" id="A0A382XJV8"/>
<accession>A0A382XJV8</accession>
<name>A0A382XJV8_9ZZZZ</name>
<gene>
    <name evidence="1" type="ORF">METZ01_LOCUS423749</name>
</gene>
<feature type="non-terminal residue" evidence="1">
    <location>
        <position position="1"/>
    </location>
</feature>
<proteinExistence type="predicted"/>